<evidence type="ECO:0000313" key="1">
    <source>
        <dbReference type="EMBL" id="SFP79250.1"/>
    </source>
</evidence>
<proteinExistence type="predicted"/>
<protein>
    <submittedName>
        <fullName evidence="1">Uncharacterized protein</fullName>
    </submittedName>
</protein>
<accession>A0A1I5T889</accession>
<dbReference type="RefSeq" id="WP_143080008.1">
    <property type="nucleotide sequence ID" value="NZ_FOXS01000001.1"/>
</dbReference>
<evidence type="ECO:0000313" key="2">
    <source>
        <dbReference type="Proteomes" id="UP000199029"/>
    </source>
</evidence>
<dbReference type="Proteomes" id="UP000199029">
    <property type="component" value="Unassembled WGS sequence"/>
</dbReference>
<dbReference type="STRING" id="1227077.SAMN04515668_0360"/>
<dbReference type="OrthoDB" id="894277at2"/>
<dbReference type="AlphaFoldDB" id="A0A1I5T889"/>
<dbReference type="EMBL" id="FOXS01000001">
    <property type="protein sequence ID" value="SFP79250.1"/>
    <property type="molecule type" value="Genomic_DNA"/>
</dbReference>
<gene>
    <name evidence="1" type="ORF">SAMN04515668_0360</name>
</gene>
<organism evidence="1 2">
    <name type="scientific">Hymenobacter arizonensis</name>
    <name type="common">Siccationidurans arizonensis</name>
    <dbReference type="NCBI Taxonomy" id="1227077"/>
    <lineage>
        <taxon>Bacteria</taxon>
        <taxon>Pseudomonadati</taxon>
        <taxon>Bacteroidota</taxon>
        <taxon>Cytophagia</taxon>
        <taxon>Cytophagales</taxon>
        <taxon>Hymenobacteraceae</taxon>
        <taxon>Hymenobacter</taxon>
    </lineage>
</organism>
<sequence length="234" mass="25430">MKNITLTDSDGVVITGRLPRSWSEVGLAHYAALAVATNWPDRCRALAALCELPAQPFLDDVSLCLPILRGAPFLLDGPLPMPGTPPNSFRHLGITYVPAPANLEQIRAGQLEGLTAFLREYEGNALAAAPHLLAVLYKPEGSELTSAVVEASAAAFTSLPMAIGYALLLDFWQRSASWALPIQRYLAVRPVVEQTLNALETLSRPSASPGRSWNIVRWLIAIWTRHVKKALKTS</sequence>
<keyword evidence="2" id="KW-1185">Reference proteome</keyword>
<reference evidence="2" key="1">
    <citation type="submission" date="2016-10" db="EMBL/GenBank/DDBJ databases">
        <authorList>
            <person name="Varghese N."/>
            <person name="Submissions S."/>
        </authorList>
    </citation>
    <scope>NUCLEOTIDE SEQUENCE [LARGE SCALE GENOMIC DNA]</scope>
    <source>
        <strain evidence="2">OR362-8,ATCC BAA-1266,JCM 13504</strain>
    </source>
</reference>
<name>A0A1I5T889_HYMAR</name>